<dbReference type="AlphaFoldDB" id="A0A9Q0GXA1"/>
<organism evidence="1 2">
    <name type="scientific">Protea cynaroides</name>
    <dbReference type="NCBI Taxonomy" id="273540"/>
    <lineage>
        <taxon>Eukaryota</taxon>
        <taxon>Viridiplantae</taxon>
        <taxon>Streptophyta</taxon>
        <taxon>Embryophyta</taxon>
        <taxon>Tracheophyta</taxon>
        <taxon>Spermatophyta</taxon>
        <taxon>Magnoliopsida</taxon>
        <taxon>Proteales</taxon>
        <taxon>Proteaceae</taxon>
        <taxon>Protea</taxon>
    </lineage>
</organism>
<gene>
    <name evidence="1" type="ORF">NE237_011106</name>
</gene>
<keyword evidence="2" id="KW-1185">Reference proteome</keyword>
<dbReference type="Proteomes" id="UP001141806">
    <property type="component" value="Unassembled WGS sequence"/>
</dbReference>
<reference evidence="1" key="1">
    <citation type="journal article" date="2023" name="Plant J.">
        <title>The genome of the king protea, Protea cynaroides.</title>
        <authorList>
            <person name="Chang J."/>
            <person name="Duong T.A."/>
            <person name="Schoeman C."/>
            <person name="Ma X."/>
            <person name="Roodt D."/>
            <person name="Barker N."/>
            <person name="Li Z."/>
            <person name="Van de Peer Y."/>
            <person name="Mizrachi E."/>
        </authorList>
    </citation>
    <scope>NUCLEOTIDE SEQUENCE</scope>
    <source>
        <tissue evidence="1">Young leaves</tissue>
    </source>
</reference>
<accession>A0A9Q0GXA1</accession>
<evidence type="ECO:0000313" key="2">
    <source>
        <dbReference type="Proteomes" id="UP001141806"/>
    </source>
</evidence>
<dbReference type="EMBL" id="JAMYWD010000011">
    <property type="protein sequence ID" value="KAJ4954323.1"/>
    <property type="molecule type" value="Genomic_DNA"/>
</dbReference>
<evidence type="ECO:0000313" key="1">
    <source>
        <dbReference type="EMBL" id="KAJ4954323.1"/>
    </source>
</evidence>
<comment type="caution">
    <text evidence="1">The sequence shown here is derived from an EMBL/GenBank/DDBJ whole genome shotgun (WGS) entry which is preliminary data.</text>
</comment>
<name>A0A9Q0GXA1_9MAGN</name>
<sequence length="100" mass="11065">MSQTTLFPTQVLPFAAGALNSLSAADDLNSLIPPISIISAAATVISVRNSQTYWRIGSGEQGYRVLVTQGRITYAQAFRVKGKETRRSISEWVNRELHRK</sequence>
<proteinExistence type="predicted"/>
<protein>
    <submittedName>
        <fullName evidence="1">Uncharacterized protein</fullName>
    </submittedName>
</protein>